<feature type="domain" description="M23ase beta-sheet core" evidence="4">
    <location>
        <begin position="211"/>
        <end position="305"/>
    </location>
</feature>
<feature type="region of interest" description="Disordered" evidence="2">
    <location>
        <begin position="167"/>
        <end position="191"/>
    </location>
</feature>
<dbReference type="InterPro" id="IPR016047">
    <property type="entry name" value="M23ase_b-sheet_dom"/>
</dbReference>
<sequence>MTHVGDGTSPSLGMRLLLALAAVCLLLPGTAFAGPGLVLDAPVDGPPVRGFDGGTSRYSAGHRGVDLRAATGGPVRAAAAGRVHFAGVVAGRPSVSVDHGGVRTTYTPVRATVSPGQAVSAGDVLGFVVGGHCDGQPCLHWGLTDGTDYHDPMAYLAQRRVRLLPRGSQPSARAPLPAAEIPGPGGRPPVEGRLSSPFGMRVHPVTGVLKLHDGTDFAAPCGTPVRVPWAGEVIRADVSRGYGYRVHVRHDDSLVTAYAHLPRFEVRVGQRLSAGARVGEVGSTGYSTGCHLHWMAWRDDGVVDPMAVLG</sequence>
<dbReference type="STRING" id="686624.SAMN04488242_2202"/>
<evidence type="ECO:0000256" key="2">
    <source>
        <dbReference type="SAM" id="MobiDB-lite"/>
    </source>
</evidence>
<gene>
    <name evidence="5" type="ORF">SAMN04488242_2202</name>
</gene>
<protein>
    <submittedName>
        <fullName evidence="5">Murein DD-endopeptidase MepM and murein hydrolase activator NlpD, contain LysM domain</fullName>
    </submittedName>
</protein>
<dbReference type="AlphaFoldDB" id="A0A1G9LNW9"/>
<keyword evidence="5" id="KW-0378">Hydrolase</keyword>
<dbReference type="InterPro" id="IPR050570">
    <property type="entry name" value="Cell_wall_metabolism_enzyme"/>
</dbReference>
<dbReference type="PANTHER" id="PTHR21666">
    <property type="entry name" value="PEPTIDASE-RELATED"/>
    <property type="match status" value="1"/>
</dbReference>
<keyword evidence="1 3" id="KW-0732">Signal</keyword>
<evidence type="ECO:0000256" key="3">
    <source>
        <dbReference type="SAM" id="SignalP"/>
    </source>
</evidence>
<feature type="chain" id="PRO_5011438475" evidence="3">
    <location>
        <begin position="34"/>
        <end position="310"/>
    </location>
</feature>
<keyword evidence="6" id="KW-1185">Reference proteome</keyword>
<dbReference type="Pfam" id="PF01551">
    <property type="entry name" value="Peptidase_M23"/>
    <property type="match status" value="2"/>
</dbReference>
<feature type="domain" description="M23ase beta-sheet core" evidence="4">
    <location>
        <begin position="61"/>
        <end position="152"/>
    </location>
</feature>
<dbReference type="GO" id="GO:0004222">
    <property type="term" value="F:metalloendopeptidase activity"/>
    <property type="evidence" value="ECO:0007669"/>
    <property type="project" value="TreeGrafter"/>
</dbReference>
<evidence type="ECO:0000313" key="6">
    <source>
        <dbReference type="Proteomes" id="UP000199475"/>
    </source>
</evidence>
<dbReference type="Gene3D" id="2.70.70.10">
    <property type="entry name" value="Glucose Permease (Domain IIA)"/>
    <property type="match status" value="2"/>
</dbReference>
<accession>A0A1G9LNW9</accession>
<evidence type="ECO:0000259" key="4">
    <source>
        <dbReference type="Pfam" id="PF01551"/>
    </source>
</evidence>
<dbReference type="EMBL" id="FNGP01000004">
    <property type="protein sequence ID" value="SDL63461.1"/>
    <property type="molecule type" value="Genomic_DNA"/>
</dbReference>
<evidence type="ECO:0000256" key="1">
    <source>
        <dbReference type="ARBA" id="ARBA00022729"/>
    </source>
</evidence>
<dbReference type="PANTHER" id="PTHR21666:SF289">
    <property type="entry name" value="L-ALA--D-GLU ENDOPEPTIDASE"/>
    <property type="match status" value="1"/>
</dbReference>
<dbReference type="CDD" id="cd12797">
    <property type="entry name" value="M23_peptidase"/>
    <property type="match status" value="2"/>
</dbReference>
<reference evidence="5 6" key="1">
    <citation type="submission" date="2016-10" db="EMBL/GenBank/DDBJ databases">
        <authorList>
            <person name="de Groot N.N."/>
        </authorList>
    </citation>
    <scope>NUCLEOTIDE SEQUENCE [LARGE SCALE GENOMIC DNA]</scope>
    <source>
        <strain evidence="5 6">CGMCC 1.9159</strain>
    </source>
</reference>
<dbReference type="SUPFAM" id="SSF51261">
    <property type="entry name" value="Duplicated hybrid motif"/>
    <property type="match status" value="2"/>
</dbReference>
<feature type="signal peptide" evidence="3">
    <location>
        <begin position="1"/>
        <end position="33"/>
    </location>
</feature>
<evidence type="ECO:0000313" key="5">
    <source>
        <dbReference type="EMBL" id="SDL63461.1"/>
    </source>
</evidence>
<organism evidence="5 6">
    <name type="scientific">Tessaracoccus oleiagri</name>
    <dbReference type="NCBI Taxonomy" id="686624"/>
    <lineage>
        <taxon>Bacteria</taxon>
        <taxon>Bacillati</taxon>
        <taxon>Actinomycetota</taxon>
        <taxon>Actinomycetes</taxon>
        <taxon>Propionibacteriales</taxon>
        <taxon>Propionibacteriaceae</taxon>
        <taxon>Tessaracoccus</taxon>
    </lineage>
</organism>
<dbReference type="Proteomes" id="UP000199475">
    <property type="component" value="Unassembled WGS sequence"/>
</dbReference>
<proteinExistence type="predicted"/>
<name>A0A1G9LNW9_9ACTN</name>
<dbReference type="InterPro" id="IPR011055">
    <property type="entry name" value="Dup_hybrid_motif"/>
</dbReference>